<gene>
    <name evidence="3" type="ORF">FAZ21_01925</name>
</gene>
<dbReference type="PROSITE" id="PS51379">
    <property type="entry name" value="4FE4S_FER_2"/>
    <property type="match status" value="1"/>
</dbReference>
<dbReference type="AlphaFoldDB" id="A0A4U0QCN1"/>
<feature type="transmembrane region" description="Helical" evidence="1">
    <location>
        <begin position="36"/>
        <end position="53"/>
    </location>
</feature>
<evidence type="ECO:0000313" key="4">
    <source>
        <dbReference type="Proteomes" id="UP000310016"/>
    </source>
</evidence>
<evidence type="ECO:0000259" key="2">
    <source>
        <dbReference type="PROSITE" id="PS51379"/>
    </source>
</evidence>
<evidence type="ECO:0000313" key="3">
    <source>
        <dbReference type="EMBL" id="TJZ79066.1"/>
    </source>
</evidence>
<comment type="caution">
    <text evidence="3">The sequence shown here is derived from an EMBL/GenBank/DDBJ whole genome shotgun (WGS) entry which is preliminary data.</text>
</comment>
<dbReference type="EMBL" id="SUMF01000001">
    <property type="protein sequence ID" value="TJZ79066.1"/>
    <property type="molecule type" value="Genomic_DNA"/>
</dbReference>
<keyword evidence="1" id="KW-1133">Transmembrane helix</keyword>
<feature type="transmembrane region" description="Helical" evidence="1">
    <location>
        <begin position="12"/>
        <end position="30"/>
    </location>
</feature>
<dbReference type="InterPro" id="IPR017896">
    <property type="entry name" value="4Fe4S_Fe-S-bd"/>
</dbReference>
<keyword evidence="1" id="KW-0812">Transmembrane</keyword>
<protein>
    <recommendedName>
        <fullName evidence="2">4Fe-4S ferredoxin-type domain-containing protein</fullName>
    </recommendedName>
</protein>
<dbReference type="OrthoDB" id="9909516at2"/>
<evidence type="ECO:0000256" key="1">
    <source>
        <dbReference type="SAM" id="Phobius"/>
    </source>
</evidence>
<proteinExistence type="predicted"/>
<organism evidence="3 4">
    <name type="scientific">Chitiniphilus eburneus</name>
    <dbReference type="NCBI Taxonomy" id="2571148"/>
    <lineage>
        <taxon>Bacteria</taxon>
        <taxon>Pseudomonadati</taxon>
        <taxon>Pseudomonadota</taxon>
        <taxon>Betaproteobacteria</taxon>
        <taxon>Neisseriales</taxon>
        <taxon>Chitinibacteraceae</taxon>
        <taxon>Chitiniphilus</taxon>
    </lineage>
</organism>
<feature type="domain" description="4Fe-4S ferredoxin-type" evidence="2">
    <location>
        <begin position="57"/>
        <end position="87"/>
    </location>
</feature>
<sequence>MTTRQALHRFSEGGAALLVSGALAVVAASMQGGTALWAGLCVLPCVVVGVQRFRLGVQTWLHRDGRCAGCGRETEFCPTDCYTRYDRCPHCDLGNAPSK</sequence>
<reference evidence="3 4" key="1">
    <citation type="submission" date="2019-04" db="EMBL/GenBank/DDBJ databases">
        <title>Chitiniphilus eburnea sp. nov., a novel chitinolytic bacterium isolated from aquaculture sludge.</title>
        <authorList>
            <person name="Sheng M."/>
        </authorList>
    </citation>
    <scope>NUCLEOTIDE SEQUENCE [LARGE SCALE GENOMIC DNA]</scope>
    <source>
        <strain evidence="3 4">HX-2-15</strain>
    </source>
</reference>
<name>A0A4U0QCN1_9NEIS</name>
<keyword evidence="1" id="KW-0472">Membrane</keyword>
<dbReference type="RefSeq" id="WP_136771580.1">
    <property type="nucleotide sequence ID" value="NZ_CP156074.1"/>
</dbReference>
<dbReference type="Proteomes" id="UP000310016">
    <property type="component" value="Unassembled WGS sequence"/>
</dbReference>
<accession>A0A4U0QCN1</accession>
<keyword evidence="4" id="KW-1185">Reference proteome</keyword>